<evidence type="ECO:0000313" key="14">
    <source>
        <dbReference type="Proteomes" id="UP000828251"/>
    </source>
</evidence>
<name>A0A9D4A9E0_9ROSI</name>
<dbReference type="PANTHER" id="PTHR34114:SF3">
    <property type="entry name" value="OS01G0559750 PROTEIN"/>
    <property type="match status" value="1"/>
</dbReference>
<keyword evidence="3" id="KW-0336">GPI-anchor</keyword>
<feature type="transmembrane region" description="Helical" evidence="11">
    <location>
        <begin position="180"/>
        <end position="201"/>
    </location>
</feature>
<evidence type="ECO:0000256" key="2">
    <source>
        <dbReference type="ARBA" id="ARBA00005835"/>
    </source>
</evidence>
<keyword evidence="9" id="KW-0449">Lipoprotein</keyword>
<evidence type="ECO:0000256" key="11">
    <source>
        <dbReference type="SAM" id="Phobius"/>
    </source>
</evidence>
<evidence type="ECO:0000313" key="13">
    <source>
        <dbReference type="EMBL" id="KAH1105432.1"/>
    </source>
</evidence>
<evidence type="ECO:0000256" key="1">
    <source>
        <dbReference type="ARBA" id="ARBA00004589"/>
    </source>
</evidence>
<dbReference type="AlphaFoldDB" id="A0A9D4A9E0"/>
<comment type="caution">
    <text evidence="13">The sequence shown here is derived from an EMBL/GenBank/DDBJ whole genome shotgun (WGS) entry which is preliminary data.</text>
</comment>
<protein>
    <submittedName>
        <fullName evidence="13">Uncharacterized protein</fullName>
    </submittedName>
</protein>
<keyword evidence="6 11" id="KW-0472">Membrane</keyword>
<evidence type="ECO:0000256" key="10">
    <source>
        <dbReference type="ARBA" id="ARBA00037868"/>
    </source>
</evidence>
<evidence type="ECO:0000256" key="9">
    <source>
        <dbReference type="ARBA" id="ARBA00023288"/>
    </source>
</evidence>
<evidence type="ECO:0000256" key="6">
    <source>
        <dbReference type="ARBA" id="ARBA00023136"/>
    </source>
</evidence>
<keyword evidence="14" id="KW-1185">Reference proteome</keyword>
<gene>
    <name evidence="13" type="ORF">J1N35_009200</name>
</gene>
<keyword evidence="11" id="KW-0812">Transmembrane</keyword>
<keyword evidence="5" id="KW-0654">Proteoglycan</keyword>
<keyword evidence="4 12" id="KW-0732">Signal</keyword>
<dbReference type="Proteomes" id="UP000828251">
    <property type="component" value="Unassembled WGS sequence"/>
</dbReference>
<organism evidence="13 14">
    <name type="scientific">Gossypium stocksii</name>
    <dbReference type="NCBI Taxonomy" id="47602"/>
    <lineage>
        <taxon>Eukaryota</taxon>
        <taxon>Viridiplantae</taxon>
        <taxon>Streptophyta</taxon>
        <taxon>Embryophyta</taxon>
        <taxon>Tracheophyta</taxon>
        <taxon>Spermatophyta</taxon>
        <taxon>Magnoliopsida</taxon>
        <taxon>eudicotyledons</taxon>
        <taxon>Gunneridae</taxon>
        <taxon>Pentapetalae</taxon>
        <taxon>rosids</taxon>
        <taxon>malvids</taxon>
        <taxon>Malvales</taxon>
        <taxon>Malvaceae</taxon>
        <taxon>Malvoideae</taxon>
        <taxon>Gossypium</taxon>
    </lineage>
</organism>
<keyword evidence="11" id="KW-1133">Transmembrane helix</keyword>
<evidence type="ECO:0000256" key="5">
    <source>
        <dbReference type="ARBA" id="ARBA00022974"/>
    </source>
</evidence>
<dbReference type="GO" id="GO:0012505">
    <property type="term" value="C:endomembrane system"/>
    <property type="evidence" value="ECO:0007669"/>
    <property type="project" value="UniProtKB-SubCell"/>
</dbReference>
<dbReference type="GO" id="GO:0098552">
    <property type="term" value="C:side of membrane"/>
    <property type="evidence" value="ECO:0007669"/>
    <property type="project" value="UniProtKB-KW"/>
</dbReference>
<proteinExistence type="inferred from homology"/>
<feature type="chain" id="PRO_5039315576" evidence="12">
    <location>
        <begin position="25"/>
        <end position="202"/>
    </location>
</feature>
<comment type="similarity">
    <text evidence="2">Belongs to the AG-peptide AGP family.</text>
</comment>
<evidence type="ECO:0000256" key="4">
    <source>
        <dbReference type="ARBA" id="ARBA00022729"/>
    </source>
</evidence>
<keyword evidence="7" id="KW-0325">Glycoprotein</keyword>
<evidence type="ECO:0000256" key="3">
    <source>
        <dbReference type="ARBA" id="ARBA00022622"/>
    </source>
</evidence>
<evidence type="ECO:0000256" key="7">
    <source>
        <dbReference type="ARBA" id="ARBA00023180"/>
    </source>
</evidence>
<keyword evidence="8" id="KW-0379">Hydroxylation</keyword>
<evidence type="ECO:0000256" key="8">
    <source>
        <dbReference type="ARBA" id="ARBA00023278"/>
    </source>
</evidence>
<accession>A0A9D4A9E0</accession>
<feature type="signal peptide" evidence="12">
    <location>
        <begin position="1"/>
        <end position="24"/>
    </location>
</feature>
<reference evidence="13 14" key="1">
    <citation type="journal article" date="2021" name="Plant Biotechnol. J.">
        <title>Multi-omics assisted identification of the key and species-specific regulatory components of drought-tolerant mechanisms in Gossypium stocksii.</title>
        <authorList>
            <person name="Yu D."/>
            <person name="Ke L."/>
            <person name="Zhang D."/>
            <person name="Wu Y."/>
            <person name="Sun Y."/>
            <person name="Mei J."/>
            <person name="Sun J."/>
            <person name="Sun Y."/>
        </authorList>
    </citation>
    <scope>NUCLEOTIDE SEQUENCE [LARGE SCALE GENOMIC DNA]</scope>
    <source>
        <strain evidence="14">cv. E1</strain>
        <tissue evidence="13">Leaf</tissue>
    </source>
</reference>
<sequence>MASSMNFLMLLSLVVFALMASAMAAEAPAPSPTSGSGSFSPSFVSVFAVVALLFGSALRRNLTKHIGRKLYRNRVYTLGFRFTTGMRCTSDTIGTATLPELSLYIYRTHLPHASHCPKKISNIFLPFDLSLKERISIFHQKMASSMNFLMLVFVSVFALMASAMAAEAPAPSPTSGTGSITPSFVSVFAAAVALLFGSTLVL</sequence>
<dbReference type="PANTHER" id="PTHR34114">
    <property type="entry name" value="ARABINOGALACTAN PEPTIDE 1"/>
    <property type="match status" value="1"/>
</dbReference>
<feature type="transmembrane region" description="Helical" evidence="11">
    <location>
        <begin position="148"/>
        <end position="168"/>
    </location>
</feature>
<comment type="subcellular location">
    <subcellularLocation>
        <location evidence="10">Endomembrane system</location>
        <topology evidence="10">Lipid-anchor</topology>
    </subcellularLocation>
    <subcellularLocation>
        <location evidence="1">Membrane</location>
        <topology evidence="1">Lipid-anchor</topology>
        <topology evidence="1">GPI-anchor</topology>
    </subcellularLocation>
</comment>
<dbReference type="InterPro" id="IPR039281">
    <property type="entry name" value="AGP3/12/13/14/21"/>
</dbReference>
<evidence type="ECO:0000256" key="12">
    <source>
        <dbReference type="SAM" id="SignalP"/>
    </source>
</evidence>
<feature type="transmembrane region" description="Helical" evidence="11">
    <location>
        <begin position="40"/>
        <end position="58"/>
    </location>
</feature>
<dbReference type="EMBL" id="JAIQCV010000004">
    <property type="protein sequence ID" value="KAH1105432.1"/>
    <property type="molecule type" value="Genomic_DNA"/>
</dbReference>